<accession>A0ABW5D069</accession>
<evidence type="ECO:0000313" key="4">
    <source>
        <dbReference type="Proteomes" id="UP001597374"/>
    </source>
</evidence>
<gene>
    <name evidence="3" type="ORF">ACFSKP_13295</name>
</gene>
<comment type="caution">
    <text evidence="3">The sequence shown here is derived from an EMBL/GenBank/DDBJ whole genome shotgun (WGS) entry which is preliminary data.</text>
</comment>
<dbReference type="PANTHER" id="PTHR21666">
    <property type="entry name" value="PEPTIDASE-RELATED"/>
    <property type="match status" value="1"/>
</dbReference>
<dbReference type="CDD" id="cd12797">
    <property type="entry name" value="M23_peptidase"/>
    <property type="match status" value="1"/>
</dbReference>
<name>A0ABW5D069_9BACT</name>
<dbReference type="InterPro" id="IPR050570">
    <property type="entry name" value="Cell_wall_metabolism_enzyme"/>
</dbReference>
<feature type="domain" description="M23ase beta-sheet core" evidence="2">
    <location>
        <begin position="142"/>
        <end position="171"/>
    </location>
</feature>
<reference evidence="4" key="1">
    <citation type="journal article" date="2019" name="Int. J. Syst. Evol. Microbiol.">
        <title>The Global Catalogue of Microorganisms (GCM) 10K type strain sequencing project: providing services to taxonomists for standard genome sequencing and annotation.</title>
        <authorList>
            <consortium name="The Broad Institute Genomics Platform"/>
            <consortium name="The Broad Institute Genome Sequencing Center for Infectious Disease"/>
            <person name="Wu L."/>
            <person name="Ma J."/>
        </authorList>
    </citation>
    <scope>NUCLEOTIDE SEQUENCE [LARGE SCALE GENOMIC DNA]</scope>
    <source>
        <strain evidence="4">CGMCC 4.1782</strain>
    </source>
</reference>
<protein>
    <submittedName>
        <fullName evidence="3">M23 family metallopeptidase</fullName>
        <ecNumber evidence="3">3.4.24.-</ecNumber>
    </submittedName>
</protein>
<organism evidence="3 4">
    <name type="scientific">Pontibacter ruber</name>
    <dbReference type="NCBI Taxonomy" id="1343895"/>
    <lineage>
        <taxon>Bacteria</taxon>
        <taxon>Pseudomonadati</taxon>
        <taxon>Bacteroidota</taxon>
        <taxon>Cytophagia</taxon>
        <taxon>Cytophagales</taxon>
        <taxon>Hymenobacteraceae</taxon>
        <taxon>Pontibacter</taxon>
    </lineage>
</organism>
<keyword evidence="3" id="KW-0378">Hydrolase</keyword>
<dbReference type="RefSeq" id="WP_250430173.1">
    <property type="nucleotide sequence ID" value="NZ_JALPRR010000003.1"/>
</dbReference>
<dbReference type="Gene3D" id="2.70.70.10">
    <property type="entry name" value="Glucose Permease (Domain IIA)"/>
    <property type="match status" value="1"/>
</dbReference>
<sequence>MKLNKRAALLLLFAFTSLGLAAQPSVQPGFFLFPIKPGQRNFLSGSMGEIRSNHFHGGLDIKTDQREGLPVYAAADGYISRVKQSTYGYGNIVYITHPNGLVTTYAHLLSFYDDLAKYMLQNQYKKQTFELELFPEKTMFPIRKGQVIGLSGNTGGSGGPHLHFEVRDTEDRLYNPLKWGFSEIIDTTPPDIFTLGLQPLNIYGRVNQEFKRVEFTPVKNGNTYTLPDTVYAHGMLGLELQTNDRYDGTQNRNGTQDVTLYINNKQIYNHHIDQVPFELSRQVSQHINYTMYKRQGRTFQKAYVDHGNDLPLYTAPRNRGRIVVSADSVYQVRLVAKDSYNNASTLSFVIKGQKPTFTQTFSKAVKQPALTYEVQGNILKINATDTASSPRNVDLYKGNRRMSLVPSYTRNSTSVSLYDMRAGLPDSMTFCGISKRLNYQLVVPPGQEVNYKNNYLNVIFDKQSLYDTLYLETKLEGDVYTIGDFYTPLHKPIKVTITPEKVINDKTKAAVYFLGLGRGRGMLGGTWNGNSITFSTSNMGKFKVLEDTRPPSIKLLSKSKVQIRFRIGDDLSGINSFRAEVNGQWLLMKYEHKTATIYSEKLDKSIPLSGKVVLKVKDNAGNEAVFNTVI</sequence>
<feature type="domain" description="M23ase beta-sheet core" evidence="2">
    <location>
        <begin position="55"/>
        <end position="110"/>
    </location>
</feature>
<feature type="signal peptide" evidence="1">
    <location>
        <begin position="1"/>
        <end position="21"/>
    </location>
</feature>
<dbReference type="PANTHER" id="PTHR21666:SF285">
    <property type="entry name" value="M23 FAMILY METALLOPEPTIDASE"/>
    <property type="match status" value="1"/>
</dbReference>
<keyword evidence="1" id="KW-0732">Signal</keyword>
<dbReference type="InterPro" id="IPR016047">
    <property type="entry name" value="M23ase_b-sheet_dom"/>
</dbReference>
<evidence type="ECO:0000313" key="3">
    <source>
        <dbReference type="EMBL" id="MFD2247237.1"/>
    </source>
</evidence>
<dbReference type="GO" id="GO:0016787">
    <property type="term" value="F:hydrolase activity"/>
    <property type="evidence" value="ECO:0007669"/>
    <property type="project" value="UniProtKB-KW"/>
</dbReference>
<evidence type="ECO:0000259" key="2">
    <source>
        <dbReference type="Pfam" id="PF01551"/>
    </source>
</evidence>
<dbReference type="SUPFAM" id="SSF51261">
    <property type="entry name" value="Duplicated hybrid motif"/>
    <property type="match status" value="1"/>
</dbReference>
<evidence type="ECO:0000256" key="1">
    <source>
        <dbReference type="SAM" id="SignalP"/>
    </source>
</evidence>
<dbReference type="Proteomes" id="UP001597374">
    <property type="component" value="Unassembled WGS sequence"/>
</dbReference>
<proteinExistence type="predicted"/>
<dbReference type="InterPro" id="IPR011055">
    <property type="entry name" value="Dup_hybrid_motif"/>
</dbReference>
<dbReference type="Pfam" id="PF01551">
    <property type="entry name" value="Peptidase_M23"/>
    <property type="match status" value="2"/>
</dbReference>
<dbReference type="EMBL" id="JBHUIM010000002">
    <property type="protein sequence ID" value="MFD2247237.1"/>
    <property type="molecule type" value="Genomic_DNA"/>
</dbReference>
<keyword evidence="4" id="KW-1185">Reference proteome</keyword>
<feature type="chain" id="PRO_5045104479" evidence="1">
    <location>
        <begin position="22"/>
        <end position="630"/>
    </location>
</feature>
<dbReference type="EC" id="3.4.24.-" evidence="3"/>